<dbReference type="GO" id="GO:0008168">
    <property type="term" value="F:methyltransferase activity"/>
    <property type="evidence" value="ECO:0007669"/>
    <property type="project" value="UniProtKB-KW"/>
</dbReference>
<accession>A0ABR2XDQ9</accession>
<comment type="caution">
    <text evidence="1">The sequence shown here is derived from an EMBL/GenBank/DDBJ whole genome shotgun (WGS) entry which is preliminary data.</text>
</comment>
<sequence length="159" mass="17938">MWLLDARDKLQDARLDGLDISFDAAPPHETLPTNMTLCHWNVKDGFPEDLVGTYDIVHVWSFSFFLLNDEAFGVVKKLLPEILSEDGFVEVDRDTRDAPPHLAFLFHEAGLRLAEQIARNTKSQHVDRELEKIPPVAVEETRQGAYGAGLRYTVIGGNH</sequence>
<evidence type="ECO:0000313" key="2">
    <source>
        <dbReference type="Proteomes" id="UP001465668"/>
    </source>
</evidence>
<protein>
    <submittedName>
        <fullName evidence="1">Methyltransferase domain-containing protein</fullName>
    </submittedName>
</protein>
<dbReference type="Proteomes" id="UP001465668">
    <property type="component" value="Unassembled WGS sequence"/>
</dbReference>
<keyword evidence="1" id="KW-0808">Transferase</keyword>
<organism evidence="1 2">
    <name type="scientific">Seiridium cardinale</name>
    <dbReference type="NCBI Taxonomy" id="138064"/>
    <lineage>
        <taxon>Eukaryota</taxon>
        <taxon>Fungi</taxon>
        <taxon>Dikarya</taxon>
        <taxon>Ascomycota</taxon>
        <taxon>Pezizomycotina</taxon>
        <taxon>Sordariomycetes</taxon>
        <taxon>Xylariomycetidae</taxon>
        <taxon>Amphisphaeriales</taxon>
        <taxon>Sporocadaceae</taxon>
        <taxon>Seiridium</taxon>
    </lineage>
</organism>
<gene>
    <name evidence="1" type="ORF">SCAR479_11393</name>
</gene>
<reference evidence="1 2" key="1">
    <citation type="submission" date="2024-02" db="EMBL/GenBank/DDBJ databases">
        <title>First draft genome assembly of two strains of Seiridium cardinale.</title>
        <authorList>
            <person name="Emiliani G."/>
            <person name="Scali E."/>
        </authorList>
    </citation>
    <scope>NUCLEOTIDE SEQUENCE [LARGE SCALE GENOMIC DNA]</scope>
    <source>
        <strain evidence="1 2">BM-138-000479</strain>
    </source>
</reference>
<keyword evidence="1" id="KW-0489">Methyltransferase</keyword>
<keyword evidence="2" id="KW-1185">Reference proteome</keyword>
<name>A0ABR2XDQ9_9PEZI</name>
<evidence type="ECO:0000313" key="1">
    <source>
        <dbReference type="EMBL" id="KAK9771912.1"/>
    </source>
</evidence>
<dbReference type="GO" id="GO:0032259">
    <property type="term" value="P:methylation"/>
    <property type="evidence" value="ECO:0007669"/>
    <property type="project" value="UniProtKB-KW"/>
</dbReference>
<proteinExistence type="predicted"/>
<dbReference type="EMBL" id="JARVKM010000068">
    <property type="protein sequence ID" value="KAK9771912.1"/>
    <property type="molecule type" value="Genomic_DNA"/>
</dbReference>